<dbReference type="PRINTS" id="PR00081">
    <property type="entry name" value="GDHRDH"/>
</dbReference>
<keyword evidence="3" id="KW-0472">Membrane</keyword>
<accession>A0A7M2X2W1</accession>
<evidence type="ECO:0000256" key="2">
    <source>
        <dbReference type="ARBA" id="ARBA00023002"/>
    </source>
</evidence>
<evidence type="ECO:0000256" key="1">
    <source>
        <dbReference type="ARBA" id="ARBA00006484"/>
    </source>
</evidence>
<protein>
    <submittedName>
        <fullName evidence="4">SDR family NAD(P)-dependent oxidoreductase</fullName>
    </submittedName>
</protein>
<reference evidence="4 5" key="1">
    <citation type="submission" date="2020-10" db="EMBL/GenBank/DDBJ databases">
        <title>Wide distribution of Phycisphaera-like planctomycetes from WD2101 soil group in peatlands and genome analysis of the first cultivated representative.</title>
        <authorList>
            <person name="Dedysh S.N."/>
            <person name="Beletsky A.V."/>
            <person name="Ivanova A."/>
            <person name="Kulichevskaya I.S."/>
            <person name="Suzina N.E."/>
            <person name="Philippov D.A."/>
            <person name="Rakitin A.L."/>
            <person name="Mardanov A.V."/>
            <person name="Ravin N.V."/>
        </authorList>
    </citation>
    <scope>NUCLEOTIDE SEQUENCE [LARGE SCALE GENOMIC DNA]</scope>
    <source>
        <strain evidence="4 5">M1803</strain>
    </source>
</reference>
<dbReference type="RefSeq" id="WP_206295281.1">
    <property type="nucleotide sequence ID" value="NZ_CP063458.1"/>
</dbReference>
<dbReference type="GO" id="GO:0016491">
    <property type="term" value="F:oxidoreductase activity"/>
    <property type="evidence" value="ECO:0007669"/>
    <property type="project" value="UniProtKB-KW"/>
</dbReference>
<comment type="similarity">
    <text evidence="1">Belongs to the short-chain dehydrogenases/reductases (SDR) family.</text>
</comment>
<sequence length="264" mass="28462">MPDQPTTSCNYLVVGATSGIARALVRQLADDSLRRGTACGFVLAGRDGDELERLAADLRTRAGAAVSAVATCKFDAGAIDTIPAFFAEAAVALPGGLQELVLCHGWLPDAEGSKRDPAVMRQLIDVNYTSAVIVLELAAAHFERQGTGAITGISSVAGDRGRQSNYPYGASKAALSAYLQGLRNRLYHRGIPVLTVKPGFTDTAMTWGRISSDSPLNASPQRVAGHIARAMRRRRNVIYTPWFWRVIMLVFTSLPESIFKRLKT</sequence>
<dbReference type="Pfam" id="PF00106">
    <property type="entry name" value="adh_short"/>
    <property type="match status" value="1"/>
</dbReference>
<dbReference type="InterPro" id="IPR020904">
    <property type="entry name" value="Sc_DH/Rdtase_CS"/>
</dbReference>
<dbReference type="Proteomes" id="UP000593765">
    <property type="component" value="Chromosome"/>
</dbReference>
<evidence type="ECO:0000313" key="5">
    <source>
        <dbReference type="Proteomes" id="UP000593765"/>
    </source>
</evidence>
<name>A0A7M2X2W1_9BACT</name>
<dbReference type="AlphaFoldDB" id="A0A7M2X2W1"/>
<dbReference type="SUPFAM" id="SSF51735">
    <property type="entry name" value="NAD(P)-binding Rossmann-fold domains"/>
    <property type="match status" value="1"/>
</dbReference>
<gene>
    <name evidence="4" type="ORF">IPV69_11635</name>
</gene>
<keyword evidence="5" id="KW-1185">Reference proteome</keyword>
<proteinExistence type="inferred from homology"/>
<dbReference type="KEGG" id="hbs:IPV69_11635"/>
<evidence type="ECO:0000313" key="4">
    <source>
        <dbReference type="EMBL" id="QOV91959.1"/>
    </source>
</evidence>
<dbReference type="PROSITE" id="PS00061">
    <property type="entry name" value="ADH_SHORT"/>
    <property type="match status" value="1"/>
</dbReference>
<organism evidence="4 5">
    <name type="scientific">Humisphaera borealis</name>
    <dbReference type="NCBI Taxonomy" id="2807512"/>
    <lineage>
        <taxon>Bacteria</taxon>
        <taxon>Pseudomonadati</taxon>
        <taxon>Planctomycetota</taxon>
        <taxon>Phycisphaerae</taxon>
        <taxon>Tepidisphaerales</taxon>
        <taxon>Tepidisphaeraceae</taxon>
        <taxon>Humisphaera</taxon>
    </lineage>
</organism>
<dbReference type="EMBL" id="CP063458">
    <property type="protein sequence ID" value="QOV91959.1"/>
    <property type="molecule type" value="Genomic_DNA"/>
</dbReference>
<dbReference type="PANTHER" id="PTHR43391">
    <property type="entry name" value="RETINOL DEHYDROGENASE-RELATED"/>
    <property type="match status" value="1"/>
</dbReference>
<dbReference type="PANTHER" id="PTHR43391:SF94">
    <property type="entry name" value="OXIDOREDUCTASE-RELATED"/>
    <property type="match status" value="1"/>
</dbReference>
<dbReference type="InterPro" id="IPR036291">
    <property type="entry name" value="NAD(P)-bd_dom_sf"/>
</dbReference>
<keyword evidence="3" id="KW-1133">Transmembrane helix</keyword>
<dbReference type="Gene3D" id="3.40.50.720">
    <property type="entry name" value="NAD(P)-binding Rossmann-like Domain"/>
    <property type="match status" value="1"/>
</dbReference>
<keyword evidence="3" id="KW-0812">Transmembrane</keyword>
<evidence type="ECO:0000256" key="3">
    <source>
        <dbReference type="SAM" id="Phobius"/>
    </source>
</evidence>
<dbReference type="InterPro" id="IPR002347">
    <property type="entry name" value="SDR_fam"/>
</dbReference>
<keyword evidence="2" id="KW-0560">Oxidoreductase</keyword>
<feature type="transmembrane region" description="Helical" evidence="3">
    <location>
        <begin position="242"/>
        <end position="259"/>
    </location>
</feature>